<reference evidence="12" key="1">
    <citation type="submission" date="2017-11" db="EMBL/GenBank/DDBJ databases">
        <title>The sensing device of the deep-sea amphipod.</title>
        <authorList>
            <person name="Kobayashi H."/>
            <person name="Nagahama T."/>
            <person name="Arai W."/>
            <person name="Sasagawa Y."/>
            <person name="Umeda M."/>
            <person name="Hayashi T."/>
            <person name="Nikaido I."/>
            <person name="Watanabe H."/>
            <person name="Oguri K."/>
            <person name="Kitazato H."/>
            <person name="Fujioka K."/>
            <person name="Kido Y."/>
            <person name="Takami H."/>
        </authorList>
    </citation>
    <scope>NUCLEOTIDE SEQUENCE</scope>
    <source>
        <tissue evidence="12">Whole body</tissue>
    </source>
</reference>
<dbReference type="GO" id="GO:0070971">
    <property type="term" value="C:endoplasmic reticulum exit site"/>
    <property type="evidence" value="ECO:0007669"/>
    <property type="project" value="TreeGrafter"/>
</dbReference>
<dbReference type="SUPFAM" id="SSF50978">
    <property type="entry name" value="WD40 repeat-like"/>
    <property type="match status" value="1"/>
</dbReference>
<dbReference type="EMBL" id="IACT01004068">
    <property type="protein sequence ID" value="LAC23278.1"/>
    <property type="molecule type" value="mRNA"/>
</dbReference>
<accession>A0A6A7FXH9</accession>
<sequence length="1214" mass="128805">MKVKEVNTTATISWSPSSVTAPHLACATASVHADPASKNDALQIYSLNLGEENLSMKLAGSISTDTRFHDVVWGIGGSQVEGGAGVVACAGNDGSIYVYNGEQVMTGGSKPLLTSMKGKHAGPVLCLDFNHHQANLLASGSGDCEVFIWDINDPSTPMSPGTKATLNADVTSVAWNRQVEHILASSYAGRCVVFDLRKSASIIQISDAVSMVKANRVCWHPSVATQLALCSGDDSTPVVQIWDLRFASSPVRQCDGHQRGIQSLTWCKHDPDMLCSSAKDNRVLCWSPSTGELLCEFPAYNQWSYEVSWSPRDPALVATASVDGFVSVFSLFGGGYAPPRDVKFSAIADSFPGMDMPAEAPTTVQPQHIYPRRPPAFQAAHAGCSFGFGGRLLSWHKGSRVVEVQQVVTEPQLVERSNQLLTALQNSHLQQYCTDKLAAVDKQDTKEVWQYISASLDTSDSSRQYLTLLGHPPPSPPSQQLSPQQEADNVSAQLGALTTADGGSTDSLDPSEQFEMIASAQSRDKTPELEVVERESSVSAVPRVLVSTDGAGADIRRAVITGRLEDAVELCITAGKHCLALVLAQHHGHHLYCKTRDRVLSLESDTEEVCGVVGAVVKADLDSVVMQCKLNDWREAVVTVITHAPQEQLTPLLQRIGNRLETGGELQAALICYLIARALDSFVQCWVKANNAGTAAPLSTQSLQELVEVILVLQQTADETTDSAAATQYIAEYASLLATQGALSTALQYLVYNAAADTQSELTALKDRLSQALGENSRATISARNRSMSSTSNSSFQQQQQAGYRRTSTPSASSFQAAQFTPSVQARQAAVAAAASSQPAPNFYQPTQPLQTQSFTAAPQPAAQFGGYQPLVPTPPAAVPPPAPPAATLSAPGGLRRTGGVSRYMANSSSSSNTSPAVVMQPTNSSSMMTTPTQQFQAFQPSSTTNSNLSSHQPLPPTFLDPSQLQSPPGSSLPSAVPPYAGSVPDSQQQQQQQAAVPAKPPAAYDPNVKRGWNDPPPLSTARRVKQQAAAAAAVAAAALSSSSTTAAAPAAVTPMVPTPQPPPHQQTFQGFQPTAAAGGGFGVTAPPPPPPLPAAAAPPQPIPIEAQIIHDVLNALYSRAVQSAPNMNVRQTFQSVGPKLEALYDKLRTSQVSPGTIQGLQSLVQCIQAGDYHRALQLHTQTVSAGNFSQMSPFMPAIKKLITTCMQCQIFLN</sequence>
<dbReference type="InterPro" id="IPR036322">
    <property type="entry name" value="WD40_repeat_dom_sf"/>
</dbReference>
<feature type="region of interest" description="Disordered" evidence="10">
    <location>
        <begin position="1051"/>
        <end position="1086"/>
    </location>
</feature>
<feature type="compositionally biased region" description="Pro residues" evidence="10">
    <location>
        <begin position="872"/>
        <end position="885"/>
    </location>
</feature>
<feature type="compositionally biased region" description="Low complexity" evidence="10">
    <location>
        <begin position="962"/>
        <end position="975"/>
    </location>
</feature>
<dbReference type="InterPro" id="IPR040251">
    <property type="entry name" value="SEC31-like"/>
</dbReference>
<name>A0A6A7FXH9_9CRUS</name>
<feature type="region of interest" description="Disordered" evidence="10">
    <location>
        <begin position="866"/>
        <end position="1023"/>
    </location>
</feature>
<feature type="compositionally biased region" description="Low complexity" evidence="10">
    <location>
        <begin position="782"/>
        <end position="808"/>
    </location>
</feature>
<organism evidence="12">
    <name type="scientific">Hirondellea gigas</name>
    <dbReference type="NCBI Taxonomy" id="1518452"/>
    <lineage>
        <taxon>Eukaryota</taxon>
        <taxon>Metazoa</taxon>
        <taxon>Ecdysozoa</taxon>
        <taxon>Arthropoda</taxon>
        <taxon>Crustacea</taxon>
        <taxon>Multicrustacea</taxon>
        <taxon>Malacostraca</taxon>
        <taxon>Eumalacostraca</taxon>
        <taxon>Peracarida</taxon>
        <taxon>Amphipoda</taxon>
        <taxon>Amphilochidea</taxon>
        <taxon>Lysianassida</taxon>
        <taxon>Lysianassidira</taxon>
        <taxon>Lysianassoidea</taxon>
        <taxon>Lysianassidae</taxon>
        <taxon>Hirondellea</taxon>
    </lineage>
</organism>
<proteinExistence type="evidence at transcript level"/>
<evidence type="ECO:0000256" key="3">
    <source>
        <dbReference type="ARBA" id="ARBA00022448"/>
    </source>
</evidence>
<evidence type="ECO:0000256" key="10">
    <source>
        <dbReference type="SAM" id="MobiDB-lite"/>
    </source>
</evidence>
<evidence type="ECO:0000256" key="5">
    <source>
        <dbReference type="ARBA" id="ARBA00022737"/>
    </source>
</evidence>
<dbReference type="InterPro" id="IPR019775">
    <property type="entry name" value="WD40_repeat_CS"/>
</dbReference>
<comment type="similarity">
    <text evidence="2">Belongs to the WD repeat SEC31 family.</text>
</comment>
<dbReference type="InterPro" id="IPR001680">
    <property type="entry name" value="WD40_rpt"/>
</dbReference>
<dbReference type="PANTHER" id="PTHR13923">
    <property type="entry name" value="SEC31-RELATED PROTEIN"/>
    <property type="match status" value="1"/>
</dbReference>
<dbReference type="GO" id="GO:0015031">
    <property type="term" value="P:protein transport"/>
    <property type="evidence" value="ECO:0007669"/>
    <property type="project" value="UniProtKB-KW"/>
</dbReference>
<dbReference type="GO" id="GO:0005198">
    <property type="term" value="F:structural molecule activity"/>
    <property type="evidence" value="ECO:0007669"/>
    <property type="project" value="TreeGrafter"/>
</dbReference>
<evidence type="ECO:0000256" key="6">
    <source>
        <dbReference type="ARBA" id="ARBA00022824"/>
    </source>
</evidence>
<feature type="region of interest" description="Disordered" evidence="10">
    <location>
        <begin position="468"/>
        <end position="489"/>
    </location>
</feature>
<dbReference type="GO" id="GO:0090110">
    <property type="term" value="P:COPII-coated vesicle cargo loading"/>
    <property type="evidence" value="ECO:0007669"/>
    <property type="project" value="TreeGrafter"/>
</dbReference>
<dbReference type="Gene3D" id="2.130.10.10">
    <property type="entry name" value="YVTN repeat-like/Quinoprotein amine dehydrogenase"/>
    <property type="match status" value="1"/>
</dbReference>
<comment type="subcellular location">
    <subcellularLocation>
        <location evidence="1">Endoplasmic reticulum</location>
    </subcellularLocation>
</comment>
<feature type="compositionally biased region" description="Low complexity" evidence="10">
    <location>
        <begin position="988"/>
        <end position="998"/>
    </location>
</feature>
<evidence type="ECO:0000259" key="11">
    <source>
        <dbReference type="Pfam" id="PF12931"/>
    </source>
</evidence>
<feature type="region of interest" description="Disordered" evidence="10">
    <location>
        <begin position="782"/>
        <end position="816"/>
    </location>
</feature>
<evidence type="ECO:0000256" key="4">
    <source>
        <dbReference type="ARBA" id="ARBA00022574"/>
    </source>
</evidence>
<dbReference type="Pfam" id="PF12931">
    <property type="entry name" value="TPR_Sec16"/>
    <property type="match status" value="1"/>
</dbReference>
<keyword evidence="6" id="KW-0256">Endoplasmic reticulum</keyword>
<evidence type="ECO:0000256" key="9">
    <source>
        <dbReference type="PROSITE-ProRule" id="PRU00221"/>
    </source>
</evidence>
<dbReference type="Gene3D" id="1.20.940.10">
    <property type="entry name" value="Functional domain of the splicing factor Prp18"/>
    <property type="match status" value="1"/>
</dbReference>
<keyword evidence="4 9" id="KW-0853">WD repeat</keyword>
<evidence type="ECO:0000256" key="2">
    <source>
        <dbReference type="ARBA" id="ARBA00009358"/>
    </source>
</evidence>
<keyword evidence="8" id="KW-0653">Protein transport</keyword>
<evidence type="ECO:0000313" key="12">
    <source>
        <dbReference type="EMBL" id="LAC23278.1"/>
    </source>
</evidence>
<dbReference type="Pfam" id="PF00400">
    <property type="entry name" value="WD40"/>
    <property type="match status" value="2"/>
</dbReference>
<dbReference type="PROSITE" id="PS00678">
    <property type="entry name" value="WD_REPEATS_1"/>
    <property type="match status" value="1"/>
</dbReference>
<dbReference type="PANTHER" id="PTHR13923:SF11">
    <property type="entry name" value="SECRETORY 31, ISOFORM D"/>
    <property type="match status" value="1"/>
</dbReference>
<feature type="compositionally biased region" description="Low complexity" evidence="10">
    <location>
        <begin position="907"/>
        <end position="945"/>
    </location>
</feature>
<dbReference type="AlphaFoldDB" id="A0A6A7FXH9"/>
<dbReference type="GO" id="GO:0007029">
    <property type="term" value="P:endoplasmic reticulum organization"/>
    <property type="evidence" value="ECO:0007669"/>
    <property type="project" value="TreeGrafter"/>
</dbReference>
<dbReference type="SMART" id="SM00320">
    <property type="entry name" value="WD40"/>
    <property type="match status" value="6"/>
</dbReference>
<evidence type="ECO:0000256" key="8">
    <source>
        <dbReference type="ARBA" id="ARBA00022927"/>
    </source>
</evidence>
<keyword evidence="7" id="KW-0931">ER-Golgi transport</keyword>
<feature type="domain" description="Sec16 Sec23-binding" evidence="11">
    <location>
        <begin position="555"/>
        <end position="756"/>
    </location>
</feature>
<keyword evidence="3" id="KW-0813">Transport</keyword>
<dbReference type="GO" id="GO:0030127">
    <property type="term" value="C:COPII vesicle coat"/>
    <property type="evidence" value="ECO:0007669"/>
    <property type="project" value="TreeGrafter"/>
</dbReference>
<dbReference type="PROSITE" id="PS50082">
    <property type="entry name" value="WD_REPEATS_2"/>
    <property type="match status" value="1"/>
</dbReference>
<dbReference type="InterPro" id="IPR024298">
    <property type="entry name" value="Sec16_Sec23-bd"/>
</dbReference>
<evidence type="ECO:0000256" key="7">
    <source>
        <dbReference type="ARBA" id="ARBA00022892"/>
    </source>
</evidence>
<dbReference type="InterPro" id="IPR015943">
    <property type="entry name" value="WD40/YVTN_repeat-like_dom_sf"/>
</dbReference>
<evidence type="ECO:0000256" key="1">
    <source>
        <dbReference type="ARBA" id="ARBA00004240"/>
    </source>
</evidence>
<keyword evidence="5" id="KW-0677">Repeat</keyword>
<feature type="repeat" description="WD" evidence="9">
    <location>
        <begin position="117"/>
        <end position="159"/>
    </location>
</feature>
<protein>
    <submittedName>
        <fullName evidence="12">Protein transport protein Sec31A-like isoform X2</fullName>
    </submittedName>
</protein>
<dbReference type="Gene3D" id="1.25.40.1030">
    <property type="match status" value="1"/>
</dbReference>